<dbReference type="EMBL" id="CDMZ01002419">
    <property type="protein sequence ID" value="CEM42289.1"/>
    <property type="molecule type" value="Genomic_DNA"/>
</dbReference>
<gene>
    <name evidence="2" type="ORF">Cvel_970</name>
</gene>
<dbReference type="AlphaFoldDB" id="A0A0G4HEL1"/>
<feature type="compositionally biased region" description="Acidic residues" evidence="1">
    <location>
        <begin position="50"/>
        <end position="68"/>
    </location>
</feature>
<protein>
    <submittedName>
        <fullName evidence="2">Uncharacterized protein</fullName>
    </submittedName>
</protein>
<feature type="region of interest" description="Disordered" evidence="1">
    <location>
        <begin position="39"/>
        <end position="68"/>
    </location>
</feature>
<evidence type="ECO:0000313" key="2">
    <source>
        <dbReference type="EMBL" id="CEM42289.1"/>
    </source>
</evidence>
<dbReference type="PhylomeDB" id="A0A0G4HEL1"/>
<feature type="region of interest" description="Disordered" evidence="1">
    <location>
        <begin position="89"/>
        <end position="124"/>
    </location>
</feature>
<evidence type="ECO:0000256" key="1">
    <source>
        <dbReference type="SAM" id="MobiDB-lite"/>
    </source>
</evidence>
<feature type="compositionally biased region" description="Basic and acidic residues" evidence="1">
    <location>
        <begin position="101"/>
        <end position="112"/>
    </location>
</feature>
<organism evidence="2">
    <name type="scientific">Chromera velia CCMP2878</name>
    <dbReference type="NCBI Taxonomy" id="1169474"/>
    <lineage>
        <taxon>Eukaryota</taxon>
        <taxon>Sar</taxon>
        <taxon>Alveolata</taxon>
        <taxon>Colpodellida</taxon>
        <taxon>Chromeraceae</taxon>
        <taxon>Chromera</taxon>
    </lineage>
</organism>
<sequence>MKVVSVVCNCKGRWMGVRLYPSQVHLHQWVGEEGADCLPHQQQQSHRFDDEETDVPSFDDDDDGSDFDMELPVRRTVVQGRGVFMSMESFDEDGDVSGGEAEPRAPLNERDGSGPPVESSKRKKGVITRRAGGVWFPAQVMRERKKRIDVAVLQHSPQTGQWKPSHLEEIDDHKGDEVAAHFQFGEGMQIPAEALTRVHCSSLRGRWSQWRFPRRGGKGI</sequence>
<reference evidence="2" key="1">
    <citation type="submission" date="2014-11" db="EMBL/GenBank/DDBJ databases">
        <authorList>
            <person name="Otto D Thomas"/>
            <person name="Naeem Raeece"/>
        </authorList>
    </citation>
    <scope>NUCLEOTIDE SEQUENCE</scope>
</reference>
<accession>A0A0G4HEL1</accession>
<name>A0A0G4HEL1_9ALVE</name>
<dbReference type="VEuPathDB" id="CryptoDB:Cvel_970"/>
<proteinExistence type="predicted"/>